<gene>
    <name evidence="1" type="ORF">KDK95_20505</name>
</gene>
<protein>
    <submittedName>
        <fullName evidence="1">Uncharacterized protein</fullName>
    </submittedName>
</protein>
<reference evidence="1" key="1">
    <citation type="submission" date="2021-04" db="EMBL/GenBank/DDBJ databases">
        <title>Genome based classification of Actinospica acidithermotolerans sp. nov., an actinobacterium isolated from an Indonesian hot spring.</title>
        <authorList>
            <person name="Kusuma A.B."/>
            <person name="Putra K.E."/>
            <person name="Nafisah S."/>
            <person name="Loh J."/>
            <person name="Nouioui I."/>
            <person name="Goodfellow M."/>
        </authorList>
    </citation>
    <scope>NUCLEOTIDE SEQUENCE</scope>
    <source>
        <strain evidence="1">MGRD01-02</strain>
    </source>
</reference>
<keyword evidence="2" id="KW-1185">Reference proteome</keyword>
<name>A0A941IK95_9ACTN</name>
<organism evidence="1 2">
    <name type="scientific">Actinospica acidithermotolerans</name>
    <dbReference type="NCBI Taxonomy" id="2828514"/>
    <lineage>
        <taxon>Bacteria</taxon>
        <taxon>Bacillati</taxon>
        <taxon>Actinomycetota</taxon>
        <taxon>Actinomycetes</taxon>
        <taxon>Catenulisporales</taxon>
        <taxon>Actinospicaceae</taxon>
        <taxon>Actinospica</taxon>
    </lineage>
</organism>
<sequence>MMVNVRPGESGNIRVVAGSWWEQDHGQGDLAVYLNRPEPGQVLTIGDLCAGLSEADERMLVAVHEVGHVAAIHGLGLDFGGTQIYPKDPEAIGTQGIVTQLGRTEFLEPAAVSAVQSATVSLSAWMAAELWLSVEGKESQFHSWFVQSHAAHDHHVLLNRPTSELAAFLYGVAVAPRGWDGAVLSVDALTEQVRGALQSRWDELRALAEIVDTDGSADHEQIMESLGEPGWIGWA</sequence>
<accession>A0A941IK95</accession>
<evidence type="ECO:0000313" key="2">
    <source>
        <dbReference type="Proteomes" id="UP000676325"/>
    </source>
</evidence>
<dbReference type="Proteomes" id="UP000676325">
    <property type="component" value="Unassembled WGS sequence"/>
</dbReference>
<dbReference type="RefSeq" id="WP_212519837.1">
    <property type="nucleotide sequence ID" value="NZ_JAGSOH010000063.1"/>
</dbReference>
<dbReference type="AlphaFoldDB" id="A0A941IK95"/>
<proteinExistence type="predicted"/>
<evidence type="ECO:0000313" key="1">
    <source>
        <dbReference type="EMBL" id="MBR7828702.1"/>
    </source>
</evidence>
<dbReference type="EMBL" id="JAGSOH010000063">
    <property type="protein sequence ID" value="MBR7828702.1"/>
    <property type="molecule type" value="Genomic_DNA"/>
</dbReference>
<comment type="caution">
    <text evidence="1">The sequence shown here is derived from an EMBL/GenBank/DDBJ whole genome shotgun (WGS) entry which is preliminary data.</text>
</comment>